<dbReference type="EMBL" id="CP022112">
    <property type="protein sequence ID" value="ASG23873.1"/>
    <property type="molecule type" value="Genomic_DNA"/>
</dbReference>
<dbReference type="InterPro" id="IPR029045">
    <property type="entry name" value="ClpP/crotonase-like_dom_sf"/>
</dbReference>
<dbReference type="Gene3D" id="3.90.226.10">
    <property type="entry name" value="2-enoyl-CoA Hydratase, Chain A, domain 1"/>
    <property type="match status" value="1"/>
</dbReference>
<dbReference type="SUPFAM" id="SSF52096">
    <property type="entry name" value="ClpP/crotonase"/>
    <property type="match status" value="1"/>
</dbReference>
<evidence type="ECO:0000313" key="1">
    <source>
        <dbReference type="EMBL" id="ASG23873.1"/>
    </source>
</evidence>
<protein>
    <recommendedName>
        <fullName evidence="3">Peptidase S41</fullName>
    </recommendedName>
</protein>
<name>A0A248JYR6_9PROT</name>
<sequence>MSYKRLVIAVILLAIAAAALWFRAEWLVGTALRARFSPSVTLAPKPSPTSIADARGQDLDDLLVLLDLDRSFTAEGRAAFTRGVADLRTRVGEMDAPTFVMEVARLVALAGNGHTAVQLFPKYAEYGVAPVRLAWFDDGLYVIGAADAQAGLLGRRVVAIDGHPADDIPAALRPYLTGTDEHARAQGVTLLVSPALLRAVWPETDGRHLALTLADEAGGTMQTALEAGPMASADSLRWLPQAAAFTHLYGGKTAGLETRALDHQGLYLRLNAVMDDDKGPLTRQLEAVAASAPPGGWRWMVIDLRYDGGGDYTKTVDFTRRLPTLLAPDGTLWLLTGNATFSAAIVTLARAKYFAGARAHIIGQRVGDHDTFWGETGAPLVLRNTNTTVGYATGMHDWVHGCHDITRCFWLNYAFGVAAGDLSPEQEVGWRFPDFAAGRDTVMEEVRDLQEAKRGGGERAAVP</sequence>
<gene>
    <name evidence="1" type="ORF">Y958_23220</name>
</gene>
<accession>A0A248JYR6</accession>
<dbReference type="Proteomes" id="UP000197153">
    <property type="component" value="Chromosome 3"/>
</dbReference>
<proteinExistence type="predicted"/>
<evidence type="ECO:0008006" key="3">
    <source>
        <dbReference type="Google" id="ProtNLM"/>
    </source>
</evidence>
<dbReference type="RefSeq" id="WP_088874338.1">
    <property type="nucleotide sequence ID" value="NZ_CP022112.1"/>
</dbReference>
<keyword evidence="2" id="KW-1185">Reference proteome</keyword>
<dbReference type="AlphaFoldDB" id="A0A248JYR6"/>
<dbReference type="KEGG" id="nao:Y958_23220"/>
<organism evidence="1 2">
    <name type="scientific">Nitrospirillum viridazoti CBAmc</name>
    <dbReference type="NCBI Taxonomy" id="1441467"/>
    <lineage>
        <taxon>Bacteria</taxon>
        <taxon>Pseudomonadati</taxon>
        <taxon>Pseudomonadota</taxon>
        <taxon>Alphaproteobacteria</taxon>
        <taxon>Rhodospirillales</taxon>
        <taxon>Azospirillaceae</taxon>
        <taxon>Nitrospirillum</taxon>
        <taxon>Nitrospirillum viridazoti</taxon>
    </lineage>
</organism>
<evidence type="ECO:0000313" key="2">
    <source>
        <dbReference type="Proteomes" id="UP000197153"/>
    </source>
</evidence>
<reference evidence="1 2" key="1">
    <citation type="submission" date="2017-06" db="EMBL/GenBank/DDBJ databases">
        <title>Complete genome sequence of Nitrospirillum amazonense strain CBAmC, an endophytic nitrogen-fixing and plant growth-promoting bacterium, isolated from sugarcane.</title>
        <authorList>
            <person name="Schwab S."/>
            <person name="dos Santos Teixeira K.R."/>
            <person name="Simoes Araujo J.L."/>
            <person name="Soares Vidal M."/>
            <person name="Borges de Freitas H.R."/>
            <person name="Rivello Crivelaro A.L."/>
            <person name="Bueno de Camargo Nunes A."/>
            <person name="dos Santos C.M."/>
            <person name="Palmeira da Silva Rosa D."/>
            <person name="da Silva Padilha D."/>
            <person name="da Silva E."/>
            <person name="Araujo Terra L."/>
            <person name="Soares Mendes V."/>
            <person name="Farinelli L."/>
            <person name="Magalhaes Cruz L."/>
            <person name="Baldani J.I."/>
        </authorList>
    </citation>
    <scope>NUCLEOTIDE SEQUENCE [LARGE SCALE GENOMIC DNA]</scope>
    <source>
        <strain evidence="1 2">CBAmC</strain>
    </source>
</reference>